<dbReference type="Proteomes" id="UP000270094">
    <property type="component" value="Unassembled WGS sequence"/>
</dbReference>
<evidence type="ECO:0000259" key="5">
    <source>
        <dbReference type="PROSITE" id="PS50929"/>
    </source>
</evidence>
<dbReference type="InterPro" id="IPR036640">
    <property type="entry name" value="ABC1_TM_sf"/>
</dbReference>
<dbReference type="InterPro" id="IPR003439">
    <property type="entry name" value="ABC_transporter-like_ATP-bd"/>
</dbReference>
<feature type="domain" description="ABC transmembrane type-1" evidence="5">
    <location>
        <begin position="1"/>
        <end position="52"/>
    </location>
</feature>
<dbReference type="SUPFAM" id="SSF90123">
    <property type="entry name" value="ABC transporter transmembrane region"/>
    <property type="match status" value="1"/>
</dbReference>
<dbReference type="SUPFAM" id="SSF52540">
    <property type="entry name" value="P-loop containing nucleoside triphosphate hydrolases"/>
    <property type="match status" value="1"/>
</dbReference>
<name>A0A3P7LJA6_STRVU</name>
<dbReference type="GO" id="GO:0015421">
    <property type="term" value="F:ABC-type oligopeptide transporter activity"/>
    <property type="evidence" value="ECO:0007669"/>
    <property type="project" value="TreeGrafter"/>
</dbReference>
<dbReference type="PANTHER" id="PTHR43394">
    <property type="entry name" value="ATP-DEPENDENT PERMEASE MDL1, MITOCHONDRIAL"/>
    <property type="match status" value="1"/>
</dbReference>
<accession>A0A3P7LJA6</accession>
<dbReference type="GO" id="GO:0005524">
    <property type="term" value="F:ATP binding"/>
    <property type="evidence" value="ECO:0007669"/>
    <property type="project" value="InterPro"/>
</dbReference>
<keyword evidence="7" id="KW-1185">Reference proteome</keyword>
<keyword evidence="2" id="KW-0812">Transmembrane</keyword>
<dbReference type="Pfam" id="PF00005">
    <property type="entry name" value="ABC_tran"/>
    <property type="match status" value="1"/>
</dbReference>
<keyword evidence="3" id="KW-1133">Transmembrane helix</keyword>
<protein>
    <recommendedName>
        <fullName evidence="5">ABC transmembrane type-1 domain-containing protein</fullName>
    </recommendedName>
</protein>
<evidence type="ECO:0000256" key="3">
    <source>
        <dbReference type="ARBA" id="ARBA00022989"/>
    </source>
</evidence>
<dbReference type="PANTHER" id="PTHR43394:SF27">
    <property type="entry name" value="ATP-DEPENDENT TRANSLOCASE ABCB1-LIKE"/>
    <property type="match status" value="1"/>
</dbReference>
<sequence length="219" mass="23959">MFAAMAVSFWYGTTLVVKGEISPGTVFAVFWSVLVGTRRLGDAIPQMGAILGARLAAADIFAVIDRVPDIDSSRMEGFTPEEITGRLSFTNVHFTYPSRPTVKILNDVSYEVNPGETVALVGHSGCGKSTMVGLLLRFYEQSAGIVALDGIPLRDYNIAWLRNIIGVVQQEPIIFSATVAENVRMGDDTFSDEDVEEACRMANALEFIKKLSDVSFFFD</sequence>
<dbReference type="Gene3D" id="1.20.1560.10">
    <property type="entry name" value="ABC transporter type 1, transmembrane domain"/>
    <property type="match status" value="1"/>
</dbReference>
<proteinExistence type="predicted"/>
<keyword evidence="4" id="KW-0472">Membrane</keyword>
<dbReference type="OrthoDB" id="6500128at2759"/>
<dbReference type="GO" id="GO:0016887">
    <property type="term" value="F:ATP hydrolysis activity"/>
    <property type="evidence" value="ECO:0007669"/>
    <property type="project" value="InterPro"/>
</dbReference>
<evidence type="ECO:0000256" key="1">
    <source>
        <dbReference type="ARBA" id="ARBA00004141"/>
    </source>
</evidence>
<dbReference type="InterPro" id="IPR039421">
    <property type="entry name" value="Type_1_exporter"/>
</dbReference>
<dbReference type="InterPro" id="IPR027417">
    <property type="entry name" value="P-loop_NTPase"/>
</dbReference>
<dbReference type="PROSITE" id="PS50929">
    <property type="entry name" value="ABC_TM1F"/>
    <property type="match status" value="1"/>
</dbReference>
<evidence type="ECO:0000313" key="6">
    <source>
        <dbReference type="EMBL" id="VDM82675.1"/>
    </source>
</evidence>
<dbReference type="GO" id="GO:0090374">
    <property type="term" value="P:oligopeptide export from mitochondrion"/>
    <property type="evidence" value="ECO:0007669"/>
    <property type="project" value="TreeGrafter"/>
</dbReference>
<dbReference type="Gene3D" id="3.40.50.300">
    <property type="entry name" value="P-loop containing nucleotide triphosphate hydrolases"/>
    <property type="match status" value="1"/>
</dbReference>
<dbReference type="GO" id="GO:0005743">
    <property type="term" value="C:mitochondrial inner membrane"/>
    <property type="evidence" value="ECO:0007669"/>
    <property type="project" value="TreeGrafter"/>
</dbReference>
<gene>
    <name evidence="6" type="ORF">SVUK_LOCUS17673</name>
</gene>
<evidence type="ECO:0000256" key="4">
    <source>
        <dbReference type="ARBA" id="ARBA00023136"/>
    </source>
</evidence>
<dbReference type="EMBL" id="UYYB01118795">
    <property type="protein sequence ID" value="VDM82675.1"/>
    <property type="molecule type" value="Genomic_DNA"/>
</dbReference>
<reference evidence="6 7" key="1">
    <citation type="submission" date="2018-11" db="EMBL/GenBank/DDBJ databases">
        <authorList>
            <consortium name="Pathogen Informatics"/>
        </authorList>
    </citation>
    <scope>NUCLEOTIDE SEQUENCE [LARGE SCALE GENOMIC DNA]</scope>
</reference>
<organism evidence="6 7">
    <name type="scientific">Strongylus vulgaris</name>
    <name type="common">Blood worm</name>
    <dbReference type="NCBI Taxonomy" id="40348"/>
    <lineage>
        <taxon>Eukaryota</taxon>
        <taxon>Metazoa</taxon>
        <taxon>Ecdysozoa</taxon>
        <taxon>Nematoda</taxon>
        <taxon>Chromadorea</taxon>
        <taxon>Rhabditida</taxon>
        <taxon>Rhabditina</taxon>
        <taxon>Rhabditomorpha</taxon>
        <taxon>Strongyloidea</taxon>
        <taxon>Strongylidae</taxon>
        <taxon>Strongylus</taxon>
    </lineage>
</organism>
<dbReference type="InterPro" id="IPR011527">
    <property type="entry name" value="ABC1_TM_dom"/>
</dbReference>
<dbReference type="AlphaFoldDB" id="A0A3P7LJA6"/>
<evidence type="ECO:0000256" key="2">
    <source>
        <dbReference type="ARBA" id="ARBA00022692"/>
    </source>
</evidence>
<evidence type="ECO:0000313" key="7">
    <source>
        <dbReference type="Proteomes" id="UP000270094"/>
    </source>
</evidence>
<comment type="subcellular location">
    <subcellularLocation>
        <location evidence="1">Membrane</location>
        <topology evidence="1">Multi-pass membrane protein</topology>
    </subcellularLocation>
</comment>